<keyword evidence="1" id="KW-0812">Transmembrane</keyword>
<dbReference type="AlphaFoldDB" id="A0A091BBI1"/>
<sequence>MGTLGLGSLHLLLALYFGVHAVRNGQPLYWLLILFMFPLLGSAVYAFAVWLPEMRQSRGARTATRKVRALLDPGRELREAREAYEHAPSVRNAVRLGDALLADGRAAEALPLYDGALSGLYADDPDLGARKARALLELGHADEARDLLDALIAAKPDYRSPDAHLTYARAVAATGDRERAHEEFAALLDSFPGLEARARYATLLRDWGETDRARLLAADSLRLSQRLPKHSRDADRQWIAVLQGIDRG</sequence>
<dbReference type="InterPro" id="IPR011990">
    <property type="entry name" value="TPR-like_helical_dom_sf"/>
</dbReference>
<evidence type="ECO:0000313" key="3">
    <source>
        <dbReference type="Proteomes" id="UP000029391"/>
    </source>
</evidence>
<dbReference type="OrthoDB" id="7559170at2"/>
<dbReference type="eggNOG" id="COG4700">
    <property type="taxonomic scope" value="Bacteria"/>
</dbReference>
<comment type="caution">
    <text evidence="2">The sequence shown here is derived from an EMBL/GenBank/DDBJ whole genome shotgun (WGS) entry which is preliminary data.</text>
</comment>
<protein>
    <submittedName>
        <fullName evidence="2">Uncharacterized protein</fullName>
    </submittedName>
</protein>
<dbReference type="Pfam" id="PF14559">
    <property type="entry name" value="TPR_19"/>
    <property type="match status" value="1"/>
</dbReference>
<dbReference type="Proteomes" id="UP000029391">
    <property type="component" value="Unassembled WGS sequence"/>
</dbReference>
<keyword evidence="3" id="KW-1185">Reference proteome</keyword>
<evidence type="ECO:0000256" key="1">
    <source>
        <dbReference type="SAM" id="Phobius"/>
    </source>
</evidence>
<keyword evidence="1" id="KW-1133">Transmembrane helix</keyword>
<feature type="transmembrane region" description="Helical" evidence="1">
    <location>
        <begin position="31"/>
        <end position="51"/>
    </location>
</feature>
<keyword evidence="1" id="KW-0472">Membrane</keyword>
<dbReference type="SUPFAM" id="SSF48452">
    <property type="entry name" value="TPR-like"/>
    <property type="match status" value="1"/>
</dbReference>
<dbReference type="PIRSF" id="PIRSF030959">
    <property type="entry name" value="UCP030959"/>
    <property type="match status" value="1"/>
</dbReference>
<evidence type="ECO:0000313" key="2">
    <source>
        <dbReference type="EMBL" id="KFN49101.1"/>
    </source>
</evidence>
<dbReference type="STRING" id="1121013.GCA_000426365_00885"/>
<reference evidence="2 3" key="1">
    <citation type="submission" date="2013-09" db="EMBL/GenBank/DDBJ databases">
        <title>Genome sequencing of Arenimonas composti.</title>
        <authorList>
            <person name="Chen F."/>
            <person name="Wang G."/>
        </authorList>
    </citation>
    <scope>NUCLEOTIDE SEQUENCE [LARGE SCALE GENOMIC DNA]</scope>
    <source>
        <strain evidence="2 3">TR7-09</strain>
    </source>
</reference>
<dbReference type="RefSeq" id="WP_026816326.1">
    <property type="nucleotide sequence ID" value="NZ_AUFF01000002.1"/>
</dbReference>
<dbReference type="EMBL" id="AWXU01000041">
    <property type="protein sequence ID" value="KFN49101.1"/>
    <property type="molecule type" value="Genomic_DNA"/>
</dbReference>
<organism evidence="2 3">
    <name type="scientific">Arenimonas composti TR7-09 = DSM 18010</name>
    <dbReference type="NCBI Taxonomy" id="1121013"/>
    <lineage>
        <taxon>Bacteria</taxon>
        <taxon>Pseudomonadati</taxon>
        <taxon>Pseudomonadota</taxon>
        <taxon>Gammaproteobacteria</taxon>
        <taxon>Lysobacterales</taxon>
        <taxon>Lysobacteraceae</taxon>
        <taxon>Arenimonas</taxon>
    </lineage>
</organism>
<dbReference type="InterPro" id="IPR014562">
    <property type="entry name" value="UCP030959_TPR_rpt-cont"/>
</dbReference>
<dbReference type="Gene3D" id="1.25.40.10">
    <property type="entry name" value="Tetratricopeptide repeat domain"/>
    <property type="match status" value="1"/>
</dbReference>
<proteinExistence type="predicted"/>
<name>A0A091BBI1_9GAMM</name>
<gene>
    <name evidence="2" type="ORF">P873_12475</name>
</gene>
<accession>A0A091BBI1</accession>